<dbReference type="InterPro" id="IPR013087">
    <property type="entry name" value="Znf_C2H2_type"/>
</dbReference>
<dbReference type="PANTHER" id="PTHR23057:SF0">
    <property type="entry name" value="JUXTAPOSED WITH ANOTHER ZINC FINGER PROTEIN 1"/>
    <property type="match status" value="1"/>
</dbReference>
<dbReference type="GO" id="GO:0008270">
    <property type="term" value="F:zinc ion binding"/>
    <property type="evidence" value="ECO:0007669"/>
    <property type="project" value="UniProtKB-KW"/>
</dbReference>
<proteinExistence type="predicted"/>
<keyword evidence="7" id="KW-1185">Reference proteome</keyword>
<feature type="domain" description="C2H2-type" evidence="5">
    <location>
        <begin position="111"/>
        <end position="134"/>
    </location>
</feature>
<keyword evidence="4" id="KW-0862">Zinc</keyword>
<name>A0A9P5SGF4_9FUNG</name>
<reference evidence="6" key="1">
    <citation type="journal article" date="2020" name="Fungal Divers.">
        <title>Resolving the Mortierellaceae phylogeny through synthesis of multi-gene phylogenetics and phylogenomics.</title>
        <authorList>
            <person name="Vandepol N."/>
            <person name="Liber J."/>
            <person name="Desiro A."/>
            <person name="Na H."/>
            <person name="Kennedy M."/>
            <person name="Barry K."/>
            <person name="Grigoriev I.V."/>
            <person name="Miller A.N."/>
            <person name="O'Donnell K."/>
            <person name="Stajich J.E."/>
            <person name="Bonito G."/>
        </authorList>
    </citation>
    <scope>NUCLEOTIDE SEQUENCE</scope>
    <source>
        <strain evidence="6">NVP1</strain>
    </source>
</reference>
<evidence type="ECO:0000313" key="7">
    <source>
        <dbReference type="Proteomes" id="UP000696485"/>
    </source>
</evidence>
<protein>
    <submittedName>
        <fullName evidence="6">Transcriptional regulator of ribosomal biogenesis proteins</fullName>
    </submittedName>
</protein>
<dbReference type="EMBL" id="JAAAUY010000719">
    <property type="protein sequence ID" value="KAF9326933.1"/>
    <property type="molecule type" value="Genomic_DNA"/>
</dbReference>
<evidence type="ECO:0000313" key="6">
    <source>
        <dbReference type="EMBL" id="KAF9326933.1"/>
    </source>
</evidence>
<evidence type="ECO:0000256" key="4">
    <source>
        <dbReference type="ARBA" id="ARBA00022833"/>
    </source>
</evidence>
<evidence type="ECO:0000256" key="3">
    <source>
        <dbReference type="ARBA" id="ARBA00022771"/>
    </source>
</evidence>
<comment type="caution">
    <text evidence="6">The sequence shown here is derived from an EMBL/GenBank/DDBJ whole genome shotgun (WGS) entry which is preliminary data.</text>
</comment>
<dbReference type="InterPro" id="IPR051580">
    <property type="entry name" value="ZnF-Chromatin_assoc"/>
</dbReference>
<gene>
    <name evidence="6" type="primary">SFP1_2</name>
    <name evidence="6" type="ORF">BG006_009690</name>
</gene>
<dbReference type="PROSITE" id="PS00028">
    <property type="entry name" value="ZINC_FINGER_C2H2_1"/>
    <property type="match status" value="1"/>
</dbReference>
<dbReference type="Gene3D" id="3.30.160.60">
    <property type="entry name" value="Classic Zinc Finger"/>
    <property type="match status" value="1"/>
</dbReference>
<keyword evidence="1" id="KW-0479">Metal-binding</keyword>
<keyword evidence="2" id="KW-0677">Repeat</keyword>
<organism evidence="6 7">
    <name type="scientific">Podila minutissima</name>
    <dbReference type="NCBI Taxonomy" id="64525"/>
    <lineage>
        <taxon>Eukaryota</taxon>
        <taxon>Fungi</taxon>
        <taxon>Fungi incertae sedis</taxon>
        <taxon>Mucoromycota</taxon>
        <taxon>Mortierellomycotina</taxon>
        <taxon>Mortierellomycetes</taxon>
        <taxon>Mortierellales</taxon>
        <taxon>Mortierellaceae</taxon>
        <taxon>Podila</taxon>
    </lineage>
</organism>
<dbReference type="GO" id="GO:0005634">
    <property type="term" value="C:nucleus"/>
    <property type="evidence" value="ECO:0007669"/>
    <property type="project" value="TreeGrafter"/>
</dbReference>
<dbReference type="Proteomes" id="UP000696485">
    <property type="component" value="Unassembled WGS sequence"/>
</dbReference>
<dbReference type="AlphaFoldDB" id="A0A9P5SGF4"/>
<evidence type="ECO:0000259" key="5">
    <source>
        <dbReference type="PROSITE" id="PS00028"/>
    </source>
</evidence>
<dbReference type="InterPro" id="IPR036236">
    <property type="entry name" value="Znf_C2H2_sf"/>
</dbReference>
<sequence>MASTAEILGPMNKHQVVESSQRSIAASIFPDASSTTALQLLMNKANHVAGRQGPQPLLGGLLAGRPSLFLTPGGTPASAIDLLRQRDEVFSMIEDMSKPNANNSGDKPYRCTVLGCDKSYKNPNGLKYHSLHGHCSFS</sequence>
<keyword evidence="3" id="KW-0863">Zinc-finger</keyword>
<dbReference type="PANTHER" id="PTHR23057">
    <property type="entry name" value="JUXTAPOSED WITH ANOTHER ZINC FINGER PROTEIN 1"/>
    <property type="match status" value="1"/>
</dbReference>
<evidence type="ECO:0000256" key="2">
    <source>
        <dbReference type="ARBA" id="ARBA00022737"/>
    </source>
</evidence>
<evidence type="ECO:0000256" key="1">
    <source>
        <dbReference type="ARBA" id="ARBA00022723"/>
    </source>
</evidence>
<accession>A0A9P5SGF4</accession>
<dbReference type="SUPFAM" id="SSF57667">
    <property type="entry name" value="beta-beta-alpha zinc fingers"/>
    <property type="match status" value="1"/>
</dbReference>